<comment type="subcellular location">
    <subcellularLocation>
        <location evidence="1">Cytoplasm</location>
    </subcellularLocation>
</comment>
<feature type="active site" description="Proton donor" evidence="10">
    <location>
        <position position="182"/>
    </location>
</feature>
<evidence type="ECO:0000256" key="2">
    <source>
        <dbReference type="ARBA" id="ARBA00005028"/>
    </source>
</evidence>
<dbReference type="GO" id="GO:0033499">
    <property type="term" value="P:galactose catabolic process via UDP-galactose, Leloir pathway"/>
    <property type="evidence" value="ECO:0007669"/>
    <property type="project" value="TreeGrafter"/>
</dbReference>
<feature type="binding site" evidence="12">
    <location>
        <begin position="182"/>
        <end position="184"/>
    </location>
    <ligand>
        <name>beta-D-galactose</name>
        <dbReference type="ChEBI" id="CHEBI:27667"/>
    </ligand>
</feature>
<evidence type="ECO:0000256" key="4">
    <source>
        <dbReference type="ARBA" id="ARBA00011245"/>
    </source>
</evidence>
<dbReference type="PIRSF" id="PIRSF005096">
    <property type="entry name" value="GALM"/>
    <property type="match status" value="1"/>
</dbReference>
<name>A0A2D2DLM0_9BURK</name>
<reference evidence="13" key="1">
    <citation type="submission" date="2017-10" db="EMBL/GenBank/DDBJ databases">
        <title>Massilia psychrophilum sp. nov., a novel purple-pigmented bacterium isolated from Tianshan glacier, Xinjiang Municipality, China.</title>
        <authorList>
            <person name="Wang H."/>
        </authorList>
    </citation>
    <scope>NUCLEOTIDE SEQUENCE [LARGE SCALE GENOMIC DNA]</scope>
    <source>
        <strain evidence="13">B2</strain>
    </source>
</reference>
<dbReference type="GO" id="GO:0006006">
    <property type="term" value="P:glucose metabolic process"/>
    <property type="evidence" value="ECO:0007669"/>
    <property type="project" value="TreeGrafter"/>
</dbReference>
<dbReference type="RefSeq" id="WP_099876014.1">
    <property type="nucleotide sequence ID" value="NZ_CP024608.1"/>
</dbReference>
<evidence type="ECO:0000256" key="7">
    <source>
        <dbReference type="ARBA" id="ARBA00023235"/>
    </source>
</evidence>
<accession>A0A2D2DLM0</accession>
<evidence type="ECO:0000256" key="3">
    <source>
        <dbReference type="ARBA" id="ARBA00006206"/>
    </source>
</evidence>
<dbReference type="InterPro" id="IPR008183">
    <property type="entry name" value="Aldose_1/G6P_1-epimerase"/>
</dbReference>
<keyword evidence="7 9" id="KW-0413">Isomerase</keyword>
<dbReference type="OrthoDB" id="9779408at2"/>
<dbReference type="GO" id="GO:0030246">
    <property type="term" value="F:carbohydrate binding"/>
    <property type="evidence" value="ECO:0007669"/>
    <property type="project" value="InterPro"/>
</dbReference>
<dbReference type="GO" id="GO:0004034">
    <property type="term" value="F:aldose 1-epimerase activity"/>
    <property type="evidence" value="ECO:0007669"/>
    <property type="project" value="UniProtKB-EC"/>
</dbReference>
<dbReference type="EMBL" id="CP024608">
    <property type="protein sequence ID" value="ATQ75878.1"/>
    <property type="molecule type" value="Genomic_DNA"/>
</dbReference>
<dbReference type="UniPathway" id="UPA00242"/>
<comment type="catalytic activity">
    <reaction evidence="9">
        <text>alpha-D-glucose = beta-D-glucose</text>
        <dbReference type="Rhea" id="RHEA:10264"/>
        <dbReference type="ChEBI" id="CHEBI:15903"/>
        <dbReference type="ChEBI" id="CHEBI:17925"/>
        <dbReference type="EC" id="5.1.3.3"/>
    </reaction>
</comment>
<comment type="similarity">
    <text evidence="3 9">Belongs to the aldose epimerase family.</text>
</comment>
<evidence type="ECO:0000256" key="9">
    <source>
        <dbReference type="PIRNR" id="PIRNR005096"/>
    </source>
</evidence>
<gene>
    <name evidence="13" type="ORF">CR152_16085</name>
</gene>
<sequence length="353" mass="38217">MQASIKQTAFGHLPDGRAATLTTLTNPNGLVVKITDFGGIITEIHTPDRNGTLADITLGFDTVAPYVKDSPYFGALIGRYGNRLRGGRFTLDGQVVQLPTNNGPNHLHGGELGFHRVLWRAIPFQEGDSVGVTLIYRSPDGEQGYPGTLDVTVVYELTAADELVVAFDAVTDKATPVNLTQHAYFNLAGGGDILGHVLRIDADATTPIDHTLIPTGELAPVAGTAFDFRTPHAIGERIGNDDEQLRHAGGYDHNFVLNKPAPRATTLAARVHEPVSGRVLELFTEEPGVQFYSGNFLDGTLSGKGRTYGFRSGFCLEPQHFPDSPNQSTFPNTILRPGEEYATVSRYKFSVEK</sequence>
<dbReference type="KEGG" id="mass:CR152_16085"/>
<dbReference type="NCBIfam" id="NF008277">
    <property type="entry name" value="PRK11055.1"/>
    <property type="match status" value="1"/>
</dbReference>
<evidence type="ECO:0000256" key="12">
    <source>
        <dbReference type="PIRSR" id="PIRSR005096-3"/>
    </source>
</evidence>
<evidence type="ECO:0000256" key="11">
    <source>
        <dbReference type="PIRSR" id="PIRSR005096-2"/>
    </source>
</evidence>
<evidence type="ECO:0000256" key="5">
    <source>
        <dbReference type="ARBA" id="ARBA00022490"/>
    </source>
</evidence>
<keyword evidence="5" id="KW-0963">Cytoplasm</keyword>
<organism evidence="13 14">
    <name type="scientific">Massilia violaceinigra</name>
    <dbReference type="NCBI Taxonomy" id="2045208"/>
    <lineage>
        <taxon>Bacteria</taxon>
        <taxon>Pseudomonadati</taxon>
        <taxon>Pseudomonadota</taxon>
        <taxon>Betaproteobacteria</taxon>
        <taxon>Burkholderiales</taxon>
        <taxon>Oxalobacteraceae</taxon>
        <taxon>Telluria group</taxon>
        <taxon>Massilia</taxon>
    </lineage>
</organism>
<dbReference type="AlphaFoldDB" id="A0A2D2DLM0"/>
<evidence type="ECO:0000313" key="13">
    <source>
        <dbReference type="EMBL" id="ATQ75878.1"/>
    </source>
</evidence>
<dbReference type="InterPro" id="IPR011013">
    <property type="entry name" value="Gal_mutarotase_sf_dom"/>
</dbReference>
<protein>
    <recommendedName>
        <fullName evidence="9">Aldose 1-epimerase</fullName>
        <ecNumber evidence="9">5.1.3.3</ecNumber>
    </recommendedName>
</protein>
<dbReference type="Pfam" id="PF01263">
    <property type="entry name" value="Aldose_epim"/>
    <property type="match status" value="1"/>
</dbReference>
<feature type="active site" description="Proton acceptor" evidence="10">
    <location>
        <position position="317"/>
    </location>
</feature>
<evidence type="ECO:0000256" key="8">
    <source>
        <dbReference type="ARBA" id="ARBA00023277"/>
    </source>
</evidence>
<proteinExistence type="inferred from homology"/>
<dbReference type="FunFam" id="2.70.98.10:FF:000003">
    <property type="entry name" value="Aldose 1-epimerase"/>
    <property type="match status" value="1"/>
</dbReference>
<evidence type="ECO:0000313" key="14">
    <source>
        <dbReference type="Proteomes" id="UP000229897"/>
    </source>
</evidence>
<dbReference type="PANTHER" id="PTHR10091:SF49">
    <property type="entry name" value="ALDOSE 1-EPIMERASE"/>
    <property type="match status" value="1"/>
</dbReference>
<dbReference type="InterPro" id="IPR014718">
    <property type="entry name" value="GH-type_carb-bd"/>
</dbReference>
<dbReference type="InterPro" id="IPR015443">
    <property type="entry name" value="Aldose_1-epimerase"/>
</dbReference>
<dbReference type="SUPFAM" id="SSF74650">
    <property type="entry name" value="Galactose mutarotase-like"/>
    <property type="match status" value="1"/>
</dbReference>
<comment type="pathway">
    <text evidence="2 9">Carbohydrate metabolism; hexose metabolism.</text>
</comment>
<keyword evidence="8 9" id="KW-0119">Carbohydrate metabolism</keyword>
<dbReference type="PANTHER" id="PTHR10091">
    <property type="entry name" value="ALDOSE-1-EPIMERASE"/>
    <property type="match status" value="1"/>
</dbReference>
<evidence type="ECO:0000256" key="1">
    <source>
        <dbReference type="ARBA" id="ARBA00004496"/>
    </source>
</evidence>
<dbReference type="CDD" id="cd09019">
    <property type="entry name" value="galactose_mutarotase_like"/>
    <property type="match status" value="1"/>
</dbReference>
<evidence type="ECO:0000256" key="10">
    <source>
        <dbReference type="PIRSR" id="PIRSR005096-1"/>
    </source>
</evidence>
<comment type="subunit">
    <text evidence="4">Monomer.</text>
</comment>
<evidence type="ECO:0000256" key="6">
    <source>
        <dbReference type="ARBA" id="ARBA00022553"/>
    </source>
</evidence>
<feature type="binding site" evidence="12">
    <location>
        <begin position="82"/>
        <end position="83"/>
    </location>
    <ligand>
        <name>beta-D-galactose</name>
        <dbReference type="ChEBI" id="CHEBI:27667"/>
    </ligand>
</feature>
<feature type="binding site" evidence="11">
    <location>
        <position position="252"/>
    </location>
    <ligand>
        <name>beta-D-galactose</name>
        <dbReference type="ChEBI" id="CHEBI:27667"/>
    </ligand>
</feature>
<keyword evidence="6" id="KW-0597">Phosphoprotein</keyword>
<dbReference type="InterPro" id="IPR047215">
    <property type="entry name" value="Galactose_mutarotase-like"/>
</dbReference>
<dbReference type="Proteomes" id="UP000229897">
    <property type="component" value="Chromosome"/>
</dbReference>
<keyword evidence="14" id="KW-1185">Reference proteome</keyword>
<dbReference type="Gene3D" id="2.70.98.10">
    <property type="match status" value="1"/>
</dbReference>
<dbReference type="EC" id="5.1.3.3" evidence="9"/>
<dbReference type="GO" id="GO:0005737">
    <property type="term" value="C:cytoplasm"/>
    <property type="evidence" value="ECO:0007669"/>
    <property type="project" value="UniProtKB-SubCell"/>
</dbReference>